<sequence>MHHRTAKLDRIAVQLSGLCLLHCLALPLLIAVVPVLGLTEHAHVFFHQLMLFGVVPIAVMSLGRGYTVHRRARVPFLGVLGVALLAAAALLVHPHAHIGPTVTGEAAERWITVAGALILAGAHTINARAMRYKRHAHRRCLHAPAAAPADTDVRAAGSIEPQ</sequence>
<dbReference type="AlphaFoldDB" id="A0A423PH32"/>
<evidence type="ECO:0000313" key="2">
    <source>
        <dbReference type="EMBL" id="ROO24853.1"/>
    </source>
</evidence>
<reference evidence="2 3" key="1">
    <citation type="submission" date="2013-10" db="EMBL/GenBank/DDBJ databases">
        <title>Salinisphaera japonica YTM-1 Genome Sequencing.</title>
        <authorList>
            <person name="Lai Q."/>
            <person name="Li C."/>
            <person name="Shao Z."/>
        </authorList>
    </citation>
    <scope>NUCLEOTIDE SEQUENCE [LARGE SCALE GENOMIC DNA]</scope>
    <source>
        <strain evidence="2 3">YTM-1</strain>
    </source>
</reference>
<dbReference type="RefSeq" id="WP_184999898.1">
    <property type="nucleotide sequence ID" value="NZ_AYKG01000056.1"/>
</dbReference>
<feature type="transmembrane region" description="Helical" evidence="1">
    <location>
        <begin position="110"/>
        <end position="129"/>
    </location>
</feature>
<feature type="transmembrane region" description="Helical" evidence="1">
    <location>
        <begin position="44"/>
        <end position="62"/>
    </location>
</feature>
<gene>
    <name evidence="2" type="ORF">SAJA_13700</name>
</gene>
<name>A0A423PH32_9GAMM</name>
<accession>A0A423PH32</accession>
<dbReference type="InParanoid" id="A0A423PH32"/>
<dbReference type="Proteomes" id="UP000285310">
    <property type="component" value="Unassembled WGS sequence"/>
</dbReference>
<evidence type="ECO:0008006" key="4">
    <source>
        <dbReference type="Google" id="ProtNLM"/>
    </source>
</evidence>
<evidence type="ECO:0000256" key="1">
    <source>
        <dbReference type="SAM" id="Phobius"/>
    </source>
</evidence>
<keyword evidence="1" id="KW-1133">Transmembrane helix</keyword>
<dbReference type="Pfam" id="PF03203">
    <property type="entry name" value="MerC"/>
    <property type="match status" value="1"/>
</dbReference>
<keyword evidence="1" id="KW-0472">Membrane</keyword>
<proteinExistence type="predicted"/>
<feature type="transmembrane region" description="Helical" evidence="1">
    <location>
        <begin position="74"/>
        <end position="98"/>
    </location>
</feature>
<dbReference type="GO" id="GO:0015097">
    <property type="term" value="F:mercury ion transmembrane transporter activity"/>
    <property type="evidence" value="ECO:0007669"/>
    <property type="project" value="InterPro"/>
</dbReference>
<keyword evidence="1" id="KW-0812">Transmembrane</keyword>
<dbReference type="GO" id="GO:0016020">
    <property type="term" value="C:membrane"/>
    <property type="evidence" value="ECO:0007669"/>
    <property type="project" value="InterPro"/>
</dbReference>
<organism evidence="2 3">
    <name type="scientific">Salinisphaera japonica YTM-1</name>
    <dbReference type="NCBI Taxonomy" id="1209778"/>
    <lineage>
        <taxon>Bacteria</taxon>
        <taxon>Pseudomonadati</taxon>
        <taxon>Pseudomonadota</taxon>
        <taxon>Gammaproteobacteria</taxon>
        <taxon>Salinisphaerales</taxon>
        <taxon>Salinisphaeraceae</taxon>
        <taxon>Salinisphaera</taxon>
    </lineage>
</organism>
<evidence type="ECO:0000313" key="3">
    <source>
        <dbReference type="Proteomes" id="UP000285310"/>
    </source>
</evidence>
<comment type="caution">
    <text evidence="2">The sequence shown here is derived from an EMBL/GenBank/DDBJ whole genome shotgun (WGS) entry which is preliminary data.</text>
</comment>
<feature type="transmembrane region" description="Helical" evidence="1">
    <location>
        <begin position="12"/>
        <end position="38"/>
    </location>
</feature>
<dbReference type="EMBL" id="AYKG01000056">
    <property type="protein sequence ID" value="ROO24853.1"/>
    <property type="molecule type" value="Genomic_DNA"/>
</dbReference>
<keyword evidence="3" id="KW-1185">Reference proteome</keyword>
<dbReference type="InterPro" id="IPR004891">
    <property type="entry name" value="Mercury-R_MerC"/>
</dbReference>
<protein>
    <recommendedName>
        <fullName evidence="4">MerC mercury resistance protein</fullName>
    </recommendedName>
</protein>